<dbReference type="EMBL" id="RSCD01000013">
    <property type="protein sequence ID" value="RSH89689.1"/>
    <property type="molecule type" value="Genomic_DNA"/>
</dbReference>
<proteinExistence type="inferred from homology"/>
<dbReference type="CDD" id="cd05233">
    <property type="entry name" value="SDR_c"/>
    <property type="match status" value="1"/>
</dbReference>
<organism evidence="4 5">
    <name type="scientific">Saitozyma podzolica</name>
    <dbReference type="NCBI Taxonomy" id="1890683"/>
    <lineage>
        <taxon>Eukaryota</taxon>
        <taxon>Fungi</taxon>
        <taxon>Dikarya</taxon>
        <taxon>Basidiomycota</taxon>
        <taxon>Agaricomycotina</taxon>
        <taxon>Tremellomycetes</taxon>
        <taxon>Tremellales</taxon>
        <taxon>Trimorphomycetaceae</taxon>
        <taxon>Saitozyma</taxon>
    </lineage>
</organism>
<comment type="caution">
    <text evidence="4">The sequence shown here is derived from an EMBL/GenBank/DDBJ whole genome shotgun (WGS) entry which is preliminary data.</text>
</comment>
<comment type="similarity">
    <text evidence="1">Belongs to the short-chain dehydrogenases/reductases (SDR) family.</text>
</comment>
<evidence type="ECO:0000313" key="4">
    <source>
        <dbReference type="EMBL" id="RSH89689.1"/>
    </source>
</evidence>
<name>A0A427YET4_9TREE</name>
<dbReference type="PROSITE" id="PS00061">
    <property type="entry name" value="ADH_SHORT"/>
    <property type="match status" value="1"/>
</dbReference>
<keyword evidence="2" id="KW-0521">NADP</keyword>
<dbReference type="InterPro" id="IPR002347">
    <property type="entry name" value="SDR_fam"/>
</dbReference>
<evidence type="ECO:0000256" key="2">
    <source>
        <dbReference type="ARBA" id="ARBA00022857"/>
    </source>
</evidence>
<keyword evidence="5" id="KW-1185">Reference proteome</keyword>
<dbReference type="Proteomes" id="UP000279259">
    <property type="component" value="Unassembled WGS sequence"/>
</dbReference>
<evidence type="ECO:0000256" key="3">
    <source>
        <dbReference type="ARBA" id="ARBA00023002"/>
    </source>
</evidence>
<sequence>MADLLRVENLFSVAGTTVLVTGGGSGIGKTLTKAFAINGARVIIVGRRQHVLDATAREIGGDIICVKGDVSTKDGAEDVIQQVKKAVTVLDTVINCAGISIPFKRPSDNLDDPDTAADLLSQVDDADWTETHKVNVNGMGAQFKACVQPLTPADPSGPYFMTVSAIPLLRKSDNPNVVIISSVAGLVNQRANGSFTYGVSKAGAVHLSSMLAGRLHPLKIRVNCICPGIFPSEMTATTGADGAVALGRMGTKAVMRSTLGRPGKPEEIAAPILLLASKGGMYMNDTCINVDGGRWLVMKGIYDGLRLPDESYIN</sequence>
<dbReference type="PRINTS" id="PR00081">
    <property type="entry name" value="GDHRDH"/>
</dbReference>
<dbReference type="Pfam" id="PF13561">
    <property type="entry name" value="adh_short_C2"/>
    <property type="match status" value="1"/>
</dbReference>
<dbReference type="SUPFAM" id="SSF51735">
    <property type="entry name" value="NAD(P)-binding Rossmann-fold domains"/>
    <property type="match status" value="1"/>
</dbReference>
<dbReference type="STRING" id="1890683.A0A427YET4"/>
<dbReference type="InterPro" id="IPR020904">
    <property type="entry name" value="Sc_DH/Rdtase_CS"/>
</dbReference>
<dbReference type="InterPro" id="IPR036291">
    <property type="entry name" value="NAD(P)-bd_dom_sf"/>
</dbReference>
<accession>A0A427YET4</accession>
<dbReference type="PANTHER" id="PTHR43618:SF4">
    <property type="entry name" value="SHORT CHAIN DEHYDROGENASE_REDUCTASE FAMILY (AFU_ORTHOLOGUE AFUA_7G04540)"/>
    <property type="match status" value="1"/>
</dbReference>
<dbReference type="Pfam" id="PF00106">
    <property type="entry name" value="adh_short"/>
    <property type="match status" value="1"/>
</dbReference>
<dbReference type="Gene3D" id="3.40.50.720">
    <property type="entry name" value="NAD(P)-binding Rossmann-like Domain"/>
    <property type="match status" value="1"/>
</dbReference>
<dbReference type="AlphaFoldDB" id="A0A427YET4"/>
<gene>
    <name evidence="4" type="ORF">EHS25_002240</name>
</gene>
<dbReference type="InterPro" id="IPR052178">
    <property type="entry name" value="Sec_Metab_Biosynth_SDR"/>
</dbReference>
<protein>
    <submittedName>
        <fullName evidence="4">Uncharacterized protein</fullName>
    </submittedName>
</protein>
<dbReference type="PANTHER" id="PTHR43618">
    <property type="entry name" value="7-ALPHA-HYDROXYSTEROID DEHYDROGENASE"/>
    <property type="match status" value="1"/>
</dbReference>
<dbReference type="OrthoDB" id="3819888at2759"/>
<evidence type="ECO:0000256" key="1">
    <source>
        <dbReference type="ARBA" id="ARBA00006484"/>
    </source>
</evidence>
<keyword evidence="3" id="KW-0560">Oxidoreductase</keyword>
<dbReference type="GO" id="GO:0016491">
    <property type="term" value="F:oxidoreductase activity"/>
    <property type="evidence" value="ECO:0007669"/>
    <property type="project" value="UniProtKB-KW"/>
</dbReference>
<reference evidence="4 5" key="1">
    <citation type="submission" date="2018-11" db="EMBL/GenBank/DDBJ databases">
        <title>Genome sequence of Saitozyma podzolica DSM 27192.</title>
        <authorList>
            <person name="Aliyu H."/>
            <person name="Gorte O."/>
            <person name="Ochsenreither K."/>
        </authorList>
    </citation>
    <scope>NUCLEOTIDE SEQUENCE [LARGE SCALE GENOMIC DNA]</scope>
    <source>
        <strain evidence="4 5">DSM 27192</strain>
    </source>
</reference>
<evidence type="ECO:0000313" key="5">
    <source>
        <dbReference type="Proteomes" id="UP000279259"/>
    </source>
</evidence>